<organism evidence="5 6">
    <name type="scientific">Natrialba swarupiae</name>
    <dbReference type="NCBI Taxonomy" id="2448032"/>
    <lineage>
        <taxon>Archaea</taxon>
        <taxon>Methanobacteriati</taxon>
        <taxon>Methanobacteriota</taxon>
        <taxon>Stenosarchaea group</taxon>
        <taxon>Halobacteria</taxon>
        <taxon>Halobacteriales</taxon>
        <taxon>Natrialbaceae</taxon>
        <taxon>Natrialba</taxon>
    </lineage>
</organism>
<keyword evidence="2" id="KW-0804">Transcription</keyword>
<dbReference type="RefSeq" id="WP_149082526.1">
    <property type="nucleotide sequence ID" value="NZ_VTAW01000026.1"/>
</dbReference>
<dbReference type="InterPro" id="IPR036388">
    <property type="entry name" value="WH-like_DNA-bd_sf"/>
</dbReference>
<keyword evidence="1" id="KW-0805">Transcription regulation</keyword>
<comment type="caution">
    <text evidence="5">The sequence shown here is derived from an EMBL/GenBank/DDBJ whole genome shotgun (WGS) entry which is preliminary data.</text>
</comment>
<dbReference type="PANTHER" id="PTHR34236">
    <property type="entry name" value="DIMETHYL SULFOXIDE REDUCTASE TRANSCRIPTIONAL ACTIVATOR"/>
    <property type="match status" value="1"/>
</dbReference>
<accession>A0A5D5AGV2</accession>
<dbReference type="Proteomes" id="UP000324104">
    <property type="component" value="Unassembled WGS sequence"/>
</dbReference>
<dbReference type="PANTHER" id="PTHR34236:SF1">
    <property type="entry name" value="DIMETHYL SULFOXIDE REDUCTASE TRANSCRIPTIONAL ACTIVATOR"/>
    <property type="match status" value="1"/>
</dbReference>
<evidence type="ECO:0000256" key="1">
    <source>
        <dbReference type="ARBA" id="ARBA00023015"/>
    </source>
</evidence>
<dbReference type="Gene3D" id="1.10.10.10">
    <property type="entry name" value="Winged helix-like DNA-binding domain superfamily/Winged helix DNA-binding domain"/>
    <property type="match status" value="1"/>
</dbReference>
<dbReference type="Pfam" id="PF04967">
    <property type="entry name" value="HTH_10"/>
    <property type="match status" value="1"/>
</dbReference>
<evidence type="ECO:0000259" key="4">
    <source>
        <dbReference type="Pfam" id="PF24277"/>
    </source>
</evidence>
<sequence length="217" mass="23841">MGEGIRTEIRIDEPDDCPVATASAEAGAVCHHASRTTNAAGVTEEFLVDAEASEGLEESVPDADLDEVFTYAINSVYRFDREADRGCPCEVIEGLECPIFDIYARNGSLFVSFHVADAEGVREVVSTLRDQYANVEVENLIRSQQASGDEALAFIDRTELTDRQWEVLRMAYEMGYFDHPKQANASDVAEVLDIAPATLSEHLAAAQTKVFESILDE</sequence>
<reference evidence="5 6" key="1">
    <citation type="submission" date="2019-08" db="EMBL/GenBank/DDBJ databases">
        <title>Archaea genome.</title>
        <authorList>
            <person name="Kajale S."/>
            <person name="Shouche Y."/>
            <person name="Deshpande N."/>
            <person name="Sharma A."/>
        </authorList>
    </citation>
    <scope>NUCLEOTIDE SEQUENCE [LARGE SCALE GENOMIC DNA]</scope>
    <source>
        <strain evidence="5 6">ESP3B_9</strain>
    </source>
</reference>
<protein>
    <submittedName>
        <fullName evidence="5">DNA-binding protein</fullName>
    </submittedName>
</protein>
<evidence type="ECO:0000313" key="5">
    <source>
        <dbReference type="EMBL" id="TYT60936.1"/>
    </source>
</evidence>
<keyword evidence="6" id="KW-1185">Reference proteome</keyword>
<dbReference type="InterPro" id="IPR007050">
    <property type="entry name" value="HTH_bacterioopsin"/>
</dbReference>
<keyword evidence="5" id="KW-0238">DNA-binding</keyword>
<dbReference type="InterPro" id="IPR056433">
    <property type="entry name" value="DmsR-like_N"/>
</dbReference>
<name>A0A5D5AGV2_9EURY</name>
<feature type="domain" description="HTH bat-type" evidence="3">
    <location>
        <begin position="160"/>
        <end position="212"/>
    </location>
</feature>
<dbReference type="AlphaFoldDB" id="A0A5D5AGV2"/>
<evidence type="ECO:0000256" key="2">
    <source>
        <dbReference type="ARBA" id="ARBA00023163"/>
    </source>
</evidence>
<dbReference type="GO" id="GO:0003677">
    <property type="term" value="F:DNA binding"/>
    <property type="evidence" value="ECO:0007669"/>
    <property type="project" value="UniProtKB-KW"/>
</dbReference>
<dbReference type="EMBL" id="VTAW01000026">
    <property type="protein sequence ID" value="TYT60936.1"/>
    <property type="molecule type" value="Genomic_DNA"/>
</dbReference>
<proteinExistence type="predicted"/>
<gene>
    <name evidence="5" type="ORF">FYC77_16140</name>
</gene>
<evidence type="ECO:0000259" key="3">
    <source>
        <dbReference type="Pfam" id="PF04967"/>
    </source>
</evidence>
<evidence type="ECO:0000313" key="6">
    <source>
        <dbReference type="Proteomes" id="UP000324104"/>
    </source>
</evidence>
<dbReference type="Pfam" id="PF24277">
    <property type="entry name" value="DmsR_N"/>
    <property type="match status" value="1"/>
</dbReference>
<feature type="domain" description="DmsR-like N-terminal" evidence="4">
    <location>
        <begin position="1"/>
        <end position="143"/>
    </location>
</feature>